<feature type="domain" description="ABC transmembrane type-1" evidence="10">
    <location>
        <begin position="74"/>
        <end position="270"/>
    </location>
</feature>
<evidence type="ECO:0000256" key="8">
    <source>
        <dbReference type="ARBA" id="ARBA00023136"/>
    </source>
</evidence>
<comment type="subcellular location">
    <subcellularLocation>
        <location evidence="1 9">Cell membrane</location>
        <topology evidence="1 9">Multi-pass membrane protein</topology>
    </subcellularLocation>
</comment>
<keyword evidence="5" id="KW-0762">Sugar transport</keyword>
<protein>
    <submittedName>
        <fullName evidence="11">ABC transporter permease subunit</fullName>
    </submittedName>
</protein>
<sequence length="285" mass="31698">MGFSIGKTVLKIFATVMGFTILFAMLYPVLFIIVQSITPEKGIILTSLTQVFEYGVTFENYLRAFQDPLFYSALVNSAIISFLTIVISVAVITPASYAFSRFKFFGKDTLLYVYLILSQVGGGFGIIAVIALFMFLVILNSWGIPIFNMWVLPFIYASGAVPFQTWLIKTYFDNLPKELDEAAFIDGASWSQIVFKIVLPASRSAMVIITLFSFMGAWGEFFVANLLRIQTLGAYIFQTAIGPRGEQAPSLFASLALIYAMPVILVYIFAQRYIGEAYRMGAVKG</sequence>
<feature type="transmembrane region" description="Helical" evidence="9">
    <location>
        <begin position="69"/>
        <end position="99"/>
    </location>
</feature>
<dbReference type="GO" id="GO:0055085">
    <property type="term" value="P:transmembrane transport"/>
    <property type="evidence" value="ECO:0007669"/>
    <property type="project" value="InterPro"/>
</dbReference>
<evidence type="ECO:0000256" key="6">
    <source>
        <dbReference type="ARBA" id="ARBA00022692"/>
    </source>
</evidence>
<reference evidence="11" key="1">
    <citation type="journal article" date="2020" name="mSystems">
        <title>Genome- and Community-Level Interaction Insights into Carbon Utilization and Element Cycling Functions of Hydrothermarchaeota in Hydrothermal Sediment.</title>
        <authorList>
            <person name="Zhou Z."/>
            <person name="Liu Y."/>
            <person name="Xu W."/>
            <person name="Pan J."/>
            <person name="Luo Z.H."/>
            <person name="Li M."/>
        </authorList>
    </citation>
    <scope>NUCLEOTIDE SEQUENCE [LARGE SCALE GENOMIC DNA]</scope>
    <source>
        <strain evidence="11">SpSt-23</strain>
    </source>
</reference>
<dbReference type="CDD" id="cd06261">
    <property type="entry name" value="TM_PBP2"/>
    <property type="match status" value="1"/>
</dbReference>
<keyword evidence="3 9" id="KW-0813">Transport</keyword>
<proteinExistence type="inferred from homology"/>
<keyword evidence="7 9" id="KW-1133">Transmembrane helix</keyword>
<feature type="transmembrane region" description="Helical" evidence="9">
    <location>
        <begin position="150"/>
        <end position="168"/>
    </location>
</feature>
<evidence type="ECO:0000256" key="9">
    <source>
        <dbReference type="RuleBase" id="RU363032"/>
    </source>
</evidence>
<comment type="caution">
    <text evidence="11">The sequence shown here is derived from an EMBL/GenBank/DDBJ whole genome shotgun (WGS) entry which is preliminary data.</text>
</comment>
<organism evidence="11">
    <name type="scientific">Thermosphaera aggregans</name>
    <dbReference type="NCBI Taxonomy" id="54254"/>
    <lineage>
        <taxon>Archaea</taxon>
        <taxon>Thermoproteota</taxon>
        <taxon>Thermoprotei</taxon>
        <taxon>Desulfurococcales</taxon>
        <taxon>Desulfurococcaceae</taxon>
        <taxon>Thermosphaera</taxon>
    </lineage>
</organism>
<name>A0A7C2FF83_9CREN</name>
<dbReference type="PROSITE" id="PS50928">
    <property type="entry name" value="ABC_TM1"/>
    <property type="match status" value="1"/>
</dbReference>
<evidence type="ECO:0000259" key="10">
    <source>
        <dbReference type="PROSITE" id="PS50928"/>
    </source>
</evidence>
<dbReference type="InterPro" id="IPR000515">
    <property type="entry name" value="MetI-like"/>
</dbReference>
<dbReference type="GO" id="GO:0005886">
    <property type="term" value="C:plasma membrane"/>
    <property type="evidence" value="ECO:0007669"/>
    <property type="project" value="UniProtKB-SubCell"/>
</dbReference>
<dbReference type="Pfam" id="PF00528">
    <property type="entry name" value="BPD_transp_1"/>
    <property type="match status" value="1"/>
</dbReference>
<dbReference type="EMBL" id="DSJT01000045">
    <property type="protein sequence ID" value="HEF88061.1"/>
    <property type="molecule type" value="Genomic_DNA"/>
</dbReference>
<dbReference type="Gene3D" id="1.10.3720.10">
    <property type="entry name" value="MetI-like"/>
    <property type="match status" value="1"/>
</dbReference>
<dbReference type="AlphaFoldDB" id="A0A7C2FF83"/>
<evidence type="ECO:0000256" key="5">
    <source>
        <dbReference type="ARBA" id="ARBA00022597"/>
    </source>
</evidence>
<dbReference type="InterPro" id="IPR035906">
    <property type="entry name" value="MetI-like_sf"/>
</dbReference>
<evidence type="ECO:0000256" key="2">
    <source>
        <dbReference type="ARBA" id="ARBA00009047"/>
    </source>
</evidence>
<feature type="transmembrane region" description="Helical" evidence="9">
    <location>
        <begin position="111"/>
        <end position="138"/>
    </location>
</feature>
<keyword evidence="8 9" id="KW-0472">Membrane</keyword>
<feature type="transmembrane region" description="Helical" evidence="9">
    <location>
        <begin position="247"/>
        <end position="270"/>
    </location>
</feature>
<evidence type="ECO:0000256" key="4">
    <source>
        <dbReference type="ARBA" id="ARBA00022475"/>
    </source>
</evidence>
<dbReference type="InterPro" id="IPR050901">
    <property type="entry name" value="BP-dep_ABC_trans_perm"/>
</dbReference>
<feature type="transmembrane region" description="Helical" evidence="9">
    <location>
        <begin position="205"/>
        <end position="227"/>
    </location>
</feature>
<evidence type="ECO:0000313" key="11">
    <source>
        <dbReference type="EMBL" id="HEF88061.1"/>
    </source>
</evidence>
<keyword evidence="4" id="KW-1003">Cell membrane</keyword>
<feature type="transmembrane region" description="Helical" evidence="9">
    <location>
        <begin position="12"/>
        <end position="34"/>
    </location>
</feature>
<keyword evidence="6 9" id="KW-0812">Transmembrane</keyword>
<dbReference type="PANTHER" id="PTHR32243">
    <property type="entry name" value="MALTOSE TRANSPORT SYSTEM PERMEASE-RELATED"/>
    <property type="match status" value="1"/>
</dbReference>
<evidence type="ECO:0000256" key="3">
    <source>
        <dbReference type="ARBA" id="ARBA00022448"/>
    </source>
</evidence>
<evidence type="ECO:0000256" key="1">
    <source>
        <dbReference type="ARBA" id="ARBA00004651"/>
    </source>
</evidence>
<gene>
    <name evidence="11" type="ORF">ENP55_07365</name>
</gene>
<comment type="similarity">
    <text evidence="2">Belongs to the binding-protein-dependent transport system permease family. MalFG subfamily.</text>
</comment>
<dbReference type="SUPFAM" id="SSF161098">
    <property type="entry name" value="MetI-like"/>
    <property type="match status" value="1"/>
</dbReference>
<dbReference type="PANTHER" id="PTHR32243:SF50">
    <property type="entry name" value="MALTOSE_MALTODEXTRIN TRANSPORT SYSTEM PERMEASE PROTEIN MALG"/>
    <property type="match status" value="1"/>
</dbReference>
<evidence type="ECO:0000256" key="7">
    <source>
        <dbReference type="ARBA" id="ARBA00022989"/>
    </source>
</evidence>
<accession>A0A7C2FF83</accession>